<dbReference type="Gene3D" id="2.20.25.90">
    <property type="entry name" value="ADC-like domains"/>
    <property type="match status" value="1"/>
</dbReference>
<keyword evidence="2" id="KW-1185">Reference proteome</keyword>
<reference evidence="1 2" key="1">
    <citation type="submission" date="2016-10" db="EMBL/GenBank/DDBJ databases">
        <title>Complete Genome Sequence of Peptococcaceae strain DCMF.</title>
        <authorList>
            <person name="Edwards R.J."/>
            <person name="Holland S.I."/>
            <person name="Deshpande N.P."/>
            <person name="Wong Y.K."/>
            <person name="Ertan H."/>
            <person name="Manefield M."/>
            <person name="Russell T.L."/>
            <person name="Lee M.J."/>
        </authorList>
    </citation>
    <scope>NUCLEOTIDE SEQUENCE [LARGE SCALE GENOMIC DNA]</scope>
    <source>
        <strain evidence="1 2">DCMF</strain>
    </source>
</reference>
<evidence type="ECO:0000313" key="1">
    <source>
        <dbReference type="EMBL" id="ATW25242.1"/>
    </source>
</evidence>
<gene>
    <name evidence="1" type="ORF">DCMF_11105</name>
</gene>
<dbReference type="KEGG" id="fwa:DCMF_11105"/>
<name>A0A3G1KRX7_FORW1</name>
<sequence>MLYENCDPVYSFCMCNCGATSQCVFKLYVKDGKVLAVEPDDRYNPLAGREDEVVTEEDLLKVRLQRRLCTRGLVFPRG</sequence>
<dbReference type="SUPFAM" id="SSF53706">
    <property type="entry name" value="Formate dehydrogenase/DMSO reductase, domains 1-3"/>
    <property type="match status" value="1"/>
</dbReference>
<dbReference type="AlphaFoldDB" id="A0A3G1KRX7"/>
<protein>
    <submittedName>
        <fullName evidence="1">Uncharacterized protein</fullName>
    </submittedName>
</protein>
<evidence type="ECO:0000313" key="2">
    <source>
        <dbReference type="Proteomes" id="UP000323521"/>
    </source>
</evidence>
<dbReference type="Proteomes" id="UP000323521">
    <property type="component" value="Chromosome"/>
</dbReference>
<accession>A0A3G1KRX7</accession>
<proteinExistence type="predicted"/>
<dbReference type="EMBL" id="CP017634">
    <property type="protein sequence ID" value="ATW25242.1"/>
    <property type="molecule type" value="Genomic_DNA"/>
</dbReference>
<organism evidence="1 2">
    <name type="scientific">Formimonas warabiya</name>
    <dbReference type="NCBI Taxonomy" id="1761012"/>
    <lineage>
        <taxon>Bacteria</taxon>
        <taxon>Bacillati</taxon>
        <taxon>Bacillota</taxon>
        <taxon>Clostridia</taxon>
        <taxon>Eubacteriales</taxon>
        <taxon>Peptococcaceae</taxon>
        <taxon>Candidatus Formimonas</taxon>
    </lineage>
</organism>